<sequence>MEEELPSKVAIKYDWYQTEATVVVTILAKNVDKDSTDINFTNETVSINLSLPEGATHNRLIKVAHEISPQECAYKISPAKVEVKLKKVEGIRWERLESLGTPDNIKQIPQAASASTGPPSYPTSKPGKDWTAIEREIKEQEAKEKPIGEEALNKLFQDIYGKGDDNVKRAMNKSYMESGGTVLSTNWTEIGKDRVEVKPPDGMEWKKWE</sequence>
<dbReference type="InterPro" id="IPR044563">
    <property type="entry name" value="Sgt1-like"/>
</dbReference>
<accession>A0AAN7P6U2</accession>
<dbReference type="AlphaFoldDB" id="A0AAN7P6U2"/>
<comment type="caution">
    <text evidence="4">The sequence shown here is derived from an EMBL/GenBank/DDBJ whole genome shotgun (WGS) entry which is preliminary data.</text>
</comment>
<dbReference type="InterPro" id="IPR007699">
    <property type="entry name" value="SGS_dom"/>
</dbReference>
<dbReference type="PROSITE" id="PS51048">
    <property type="entry name" value="SGS"/>
    <property type="match status" value="1"/>
</dbReference>
<dbReference type="PANTHER" id="PTHR45862">
    <property type="entry name" value="PROTEIN SGT1 HOMOLOG"/>
    <property type="match status" value="1"/>
</dbReference>
<dbReference type="SUPFAM" id="SSF49764">
    <property type="entry name" value="HSP20-like chaperones"/>
    <property type="match status" value="1"/>
</dbReference>
<dbReference type="Pfam" id="PF05002">
    <property type="entry name" value="SGS"/>
    <property type="match status" value="1"/>
</dbReference>
<reference evidence="5" key="1">
    <citation type="submission" date="2023-01" db="EMBL/GenBank/DDBJ databases">
        <title>Key to firefly adult light organ development and bioluminescence: homeobox transcription factors regulate luciferase expression and transportation to peroxisome.</title>
        <authorList>
            <person name="Fu X."/>
        </authorList>
    </citation>
    <scope>NUCLEOTIDE SEQUENCE [LARGE SCALE GENOMIC DNA]</scope>
</reference>
<gene>
    <name evidence="4" type="ORF">RN001_010618</name>
</gene>
<keyword evidence="5" id="KW-1185">Reference proteome</keyword>
<proteinExistence type="predicted"/>
<evidence type="ECO:0000259" key="3">
    <source>
        <dbReference type="PROSITE" id="PS51203"/>
    </source>
</evidence>
<dbReference type="Gene3D" id="2.60.40.790">
    <property type="match status" value="1"/>
</dbReference>
<dbReference type="EMBL" id="JARPUR010000004">
    <property type="protein sequence ID" value="KAK4878112.1"/>
    <property type="molecule type" value="Genomic_DNA"/>
</dbReference>
<organism evidence="4 5">
    <name type="scientific">Aquatica leii</name>
    <dbReference type="NCBI Taxonomy" id="1421715"/>
    <lineage>
        <taxon>Eukaryota</taxon>
        <taxon>Metazoa</taxon>
        <taxon>Ecdysozoa</taxon>
        <taxon>Arthropoda</taxon>
        <taxon>Hexapoda</taxon>
        <taxon>Insecta</taxon>
        <taxon>Pterygota</taxon>
        <taxon>Neoptera</taxon>
        <taxon>Endopterygota</taxon>
        <taxon>Coleoptera</taxon>
        <taxon>Polyphaga</taxon>
        <taxon>Elateriformia</taxon>
        <taxon>Elateroidea</taxon>
        <taxon>Lampyridae</taxon>
        <taxon>Luciolinae</taxon>
        <taxon>Aquatica</taxon>
    </lineage>
</organism>
<dbReference type="GO" id="GO:0005737">
    <property type="term" value="C:cytoplasm"/>
    <property type="evidence" value="ECO:0007669"/>
    <property type="project" value="UniProtKB-ARBA"/>
</dbReference>
<evidence type="ECO:0000256" key="1">
    <source>
        <dbReference type="SAM" id="MobiDB-lite"/>
    </source>
</evidence>
<protein>
    <submittedName>
        <fullName evidence="4">Uncharacterized protein</fullName>
    </submittedName>
</protein>
<dbReference type="FunFam" id="2.60.40.790:FF:000012">
    <property type="entry name" value="SGT1 homolog, MIS12 kinetochore complex assembly cochaperone"/>
    <property type="match status" value="1"/>
</dbReference>
<evidence type="ECO:0000259" key="2">
    <source>
        <dbReference type="PROSITE" id="PS51048"/>
    </source>
</evidence>
<dbReference type="PROSITE" id="PS51203">
    <property type="entry name" value="CS"/>
    <property type="match status" value="1"/>
</dbReference>
<name>A0AAN7P6U2_9COLE</name>
<dbReference type="GO" id="GO:0051087">
    <property type="term" value="F:protein-folding chaperone binding"/>
    <property type="evidence" value="ECO:0007669"/>
    <property type="project" value="InterPro"/>
</dbReference>
<evidence type="ECO:0000313" key="4">
    <source>
        <dbReference type="EMBL" id="KAK4878112.1"/>
    </source>
</evidence>
<feature type="domain" description="CS" evidence="3">
    <location>
        <begin position="8"/>
        <end position="97"/>
    </location>
</feature>
<dbReference type="InterPro" id="IPR007052">
    <property type="entry name" value="CS_dom"/>
</dbReference>
<dbReference type="Pfam" id="PF04969">
    <property type="entry name" value="CS"/>
    <property type="match status" value="1"/>
</dbReference>
<feature type="region of interest" description="Disordered" evidence="1">
    <location>
        <begin position="102"/>
        <end position="128"/>
    </location>
</feature>
<feature type="domain" description="SGS" evidence="2">
    <location>
        <begin position="120"/>
        <end position="209"/>
    </location>
</feature>
<evidence type="ECO:0000313" key="5">
    <source>
        <dbReference type="Proteomes" id="UP001353858"/>
    </source>
</evidence>
<dbReference type="Proteomes" id="UP001353858">
    <property type="component" value="Unassembled WGS sequence"/>
</dbReference>
<dbReference type="InterPro" id="IPR008978">
    <property type="entry name" value="HSP20-like_chaperone"/>
</dbReference>